<feature type="signal peptide" evidence="1">
    <location>
        <begin position="1"/>
        <end position="19"/>
    </location>
</feature>
<dbReference type="PANTHER" id="PTHR35180:SF4">
    <property type="entry name" value="PROTEIN CBG06219"/>
    <property type="match status" value="1"/>
</dbReference>
<accession>A0AAN5CH68</accession>
<evidence type="ECO:0000256" key="1">
    <source>
        <dbReference type="SAM" id="SignalP"/>
    </source>
</evidence>
<sequence>LVPLLFFLPLFTAIPFNISSHLLTDSTDLTFFKVINGVNRTCQWVGTAPFCNGECASDYDEIERRQTLYTPPDCVQNLFHFCTIDPYFGERCTFPFNSKAICCKKVKQ</sequence>
<dbReference type="Proteomes" id="UP001328107">
    <property type="component" value="Unassembled WGS sequence"/>
</dbReference>
<evidence type="ECO:0000313" key="2">
    <source>
        <dbReference type="EMBL" id="GMR42801.1"/>
    </source>
</evidence>
<feature type="non-terminal residue" evidence="2">
    <location>
        <position position="1"/>
    </location>
</feature>
<gene>
    <name evidence="2" type="ORF">PMAYCL1PPCAC_12996</name>
</gene>
<dbReference type="AlphaFoldDB" id="A0AAN5CH68"/>
<evidence type="ECO:0008006" key="4">
    <source>
        <dbReference type="Google" id="ProtNLM"/>
    </source>
</evidence>
<dbReference type="PANTHER" id="PTHR35180">
    <property type="entry name" value="PROTEIN CBG06219"/>
    <property type="match status" value="1"/>
</dbReference>
<keyword evidence="1" id="KW-0732">Signal</keyword>
<dbReference type="EMBL" id="BTRK01000003">
    <property type="protein sequence ID" value="GMR42801.1"/>
    <property type="molecule type" value="Genomic_DNA"/>
</dbReference>
<feature type="chain" id="PRO_5042835875" description="Ion channel" evidence="1">
    <location>
        <begin position="20"/>
        <end position="108"/>
    </location>
</feature>
<reference evidence="3" key="1">
    <citation type="submission" date="2022-10" db="EMBL/GenBank/DDBJ databases">
        <title>Genome assembly of Pristionchus species.</title>
        <authorList>
            <person name="Yoshida K."/>
            <person name="Sommer R.J."/>
        </authorList>
    </citation>
    <scope>NUCLEOTIDE SEQUENCE [LARGE SCALE GENOMIC DNA]</scope>
    <source>
        <strain evidence="3">RS5460</strain>
    </source>
</reference>
<organism evidence="2 3">
    <name type="scientific">Pristionchus mayeri</name>
    <dbReference type="NCBI Taxonomy" id="1317129"/>
    <lineage>
        <taxon>Eukaryota</taxon>
        <taxon>Metazoa</taxon>
        <taxon>Ecdysozoa</taxon>
        <taxon>Nematoda</taxon>
        <taxon>Chromadorea</taxon>
        <taxon>Rhabditida</taxon>
        <taxon>Rhabditina</taxon>
        <taxon>Diplogasteromorpha</taxon>
        <taxon>Diplogasteroidea</taxon>
        <taxon>Neodiplogasteridae</taxon>
        <taxon>Pristionchus</taxon>
    </lineage>
</organism>
<name>A0AAN5CH68_9BILA</name>
<proteinExistence type="predicted"/>
<keyword evidence="3" id="KW-1185">Reference proteome</keyword>
<evidence type="ECO:0000313" key="3">
    <source>
        <dbReference type="Proteomes" id="UP001328107"/>
    </source>
</evidence>
<protein>
    <recommendedName>
        <fullName evidence="4">Ion channel</fullName>
    </recommendedName>
</protein>
<comment type="caution">
    <text evidence="2">The sequence shown here is derived from an EMBL/GenBank/DDBJ whole genome shotgun (WGS) entry which is preliminary data.</text>
</comment>